<keyword evidence="5 7" id="KW-1133">Transmembrane helix</keyword>
<feature type="transmembrane region" description="Helical" evidence="7">
    <location>
        <begin position="29"/>
        <end position="51"/>
    </location>
</feature>
<evidence type="ECO:0000259" key="8">
    <source>
        <dbReference type="PROSITE" id="PS50928"/>
    </source>
</evidence>
<accession>A0A3L7IWV1</accession>
<evidence type="ECO:0000256" key="5">
    <source>
        <dbReference type="ARBA" id="ARBA00022989"/>
    </source>
</evidence>
<feature type="domain" description="ABC transmembrane type-1" evidence="8">
    <location>
        <begin position="88"/>
        <end position="277"/>
    </location>
</feature>
<dbReference type="SUPFAM" id="SSF161098">
    <property type="entry name" value="MetI-like"/>
    <property type="match status" value="1"/>
</dbReference>
<dbReference type="PROSITE" id="PS50928">
    <property type="entry name" value="ABC_TM1"/>
    <property type="match status" value="1"/>
</dbReference>
<organism evidence="9 10">
    <name type="scientific">Mycetocola zhadangensis</name>
    <dbReference type="NCBI Taxonomy" id="1164595"/>
    <lineage>
        <taxon>Bacteria</taxon>
        <taxon>Bacillati</taxon>
        <taxon>Actinomycetota</taxon>
        <taxon>Actinomycetes</taxon>
        <taxon>Micrococcales</taxon>
        <taxon>Microbacteriaceae</taxon>
        <taxon>Mycetocola</taxon>
    </lineage>
</organism>
<feature type="transmembrane region" description="Helical" evidence="7">
    <location>
        <begin position="123"/>
        <end position="147"/>
    </location>
</feature>
<gene>
    <name evidence="9" type="ORF">D9V28_12235</name>
</gene>
<keyword evidence="3" id="KW-1003">Cell membrane</keyword>
<dbReference type="InterPro" id="IPR035906">
    <property type="entry name" value="MetI-like_sf"/>
</dbReference>
<proteinExistence type="inferred from homology"/>
<evidence type="ECO:0000256" key="4">
    <source>
        <dbReference type="ARBA" id="ARBA00022692"/>
    </source>
</evidence>
<comment type="caution">
    <text evidence="9">The sequence shown here is derived from an EMBL/GenBank/DDBJ whole genome shotgun (WGS) entry which is preliminary data.</text>
</comment>
<dbReference type="GO" id="GO:0005886">
    <property type="term" value="C:plasma membrane"/>
    <property type="evidence" value="ECO:0007669"/>
    <property type="project" value="UniProtKB-SubCell"/>
</dbReference>
<dbReference type="PANTHER" id="PTHR43744">
    <property type="entry name" value="ABC TRANSPORTER PERMEASE PROTEIN MG189-RELATED-RELATED"/>
    <property type="match status" value="1"/>
</dbReference>
<dbReference type="OrthoDB" id="2063054at2"/>
<dbReference type="Pfam" id="PF00528">
    <property type="entry name" value="BPD_transp_1"/>
    <property type="match status" value="1"/>
</dbReference>
<evidence type="ECO:0000256" key="1">
    <source>
        <dbReference type="ARBA" id="ARBA00004651"/>
    </source>
</evidence>
<feature type="transmembrane region" description="Helical" evidence="7">
    <location>
        <begin position="87"/>
        <end position="111"/>
    </location>
</feature>
<dbReference type="CDD" id="cd06261">
    <property type="entry name" value="TM_PBP2"/>
    <property type="match status" value="1"/>
</dbReference>
<dbReference type="GO" id="GO:0055085">
    <property type="term" value="P:transmembrane transport"/>
    <property type="evidence" value="ECO:0007669"/>
    <property type="project" value="InterPro"/>
</dbReference>
<keyword evidence="6 7" id="KW-0472">Membrane</keyword>
<keyword evidence="2 7" id="KW-0813">Transport</keyword>
<feature type="transmembrane region" description="Helical" evidence="7">
    <location>
        <begin position="159"/>
        <end position="178"/>
    </location>
</feature>
<comment type="subcellular location">
    <subcellularLocation>
        <location evidence="1 7">Cell membrane</location>
        <topology evidence="1 7">Multi-pass membrane protein</topology>
    </subcellularLocation>
</comment>
<keyword evidence="10" id="KW-1185">Reference proteome</keyword>
<keyword evidence="4 7" id="KW-0812">Transmembrane</keyword>
<dbReference type="AlphaFoldDB" id="A0A3L7IWV1"/>
<evidence type="ECO:0000313" key="9">
    <source>
        <dbReference type="EMBL" id="RLQ82714.1"/>
    </source>
</evidence>
<evidence type="ECO:0000256" key="2">
    <source>
        <dbReference type="ARBA" id="ARBA00022448"/>
    </source>
</evidence>
<evidence type="ECO:0000256" key="7">
    <source>
        <dbReference type="RuleBase" id="RU363032"/>
    </source>
</evidence>
<sequence>MTTAALTSRRRRGRAGFGTVQGKALALRYVILSVVGVLLLGPLLLPLMAAFKAPGEPVFGQGASLIPREWSLDAFVQLFTQTEIVRFIGNSLIVCGLTVVSALILSTVGGYMLSRRGWKGRGIALVVVLSTMIFPFESIMLSLYAQVRDLGLYDTLPGIWLPMMLGPFHLLLMRAAFLGIADEVEDAALLDGAGEWHRFWYIFLPQVKGSLTVVGLTAFIAAWQDYLWPLLITQSSGNTTMMLGIAQLQSSFGTDYRVVLAGAIAALVPIAIVFFFTQKYFFKGVEEGGLKF</sequence>
<evidence type="ECO:0000313" key="10">
    <source>
        <dbReference type="Proteomes" id="UP000282460"/>
    </source>
</evidence>
<evidence type="ECO:0000256" key="3">
    <source>
        <dbReference type="ARBA" id="ARBA00022475"/>
    </source>
</evidence>
<name>A0A3L7IWV1_9MICO</name>
<feature type="transmembrane region" description="Helical" evidence="7">
    <location>
        <begin position="258"/>
        <end position="277"/>
    </location>
</feature>
<dbReference type="Gene3D" id="1.10.3720.10">
    <property type="entry name" value="MetI-like"/>
    <property type="match status" value="1"/>
</dbReference>
<comment type="similarity">
    <text evidence="7">Belongs to the binding-protein-dependent transport system permease family.</text>
</comment>
<reference evidence="9 10" key="1">
    <citation type="submission" date="2018-10" db="EMBL/GenBank/DDBJ databases">
        <authorList>
            <person name="Li J."/>
        </authorList>
    </citation>
    <scope>NUCLEOTIDE SEQUENCE [LARGE SCALE GENOMIC DNA]</scope>
    <source>
        <strain evidence="9 10">ZD1-4</strain>
    </source>
</reference>
<dbReference type="InterPro" id="IPR000515">
    <property type="entry name" value="MetI-like"/>
</dbReference>
<dbReference type="PANTHER" id="PTHR43744:SF3">
    <property type="entry name" value="LACTOSE TRANSPORT SYSTEM PERMEASE PROTEIN LACG"/>
    <property type="match status" value="1"/>
</dbReference>
<dbReference type="Proteomes" id="UP000282460">
    <property type="component" value="Unassembled WGS sequence"/>
</dbReference>
<evidence type="ECO:0000256" key="6">
    <source>
        <dbReference type="ARBA" id="ARBA00023136"/>
    </source>
</evidence>
<dbReference type="RefSeq" id="WP_121660017.1">
    <property type="nucleotide sequence ID" value="NZ_BMEK01000003.1"/>
</dbReference>
<dbReference type="EMBL" id="RCWJ01000003">
    <property type="protein sequence ID" value="RLQ82714.1"/>
    <property type="molecule type" value="Genomic_DNA"/>
</dbReference>
<feature type="transmembrane region" description="Helical" evidence="7">
    <location>
        <begin position="199"/>
        <end position="220"/>
    </location>
</feature>
<protein>
    <submittedName>
        <fullName evidence="9">Carbohydrate ABC transporter permease</fullName>
    </submittedName>
</protein>